<gene>
    <name evidence="2" type="ORF">Edafosvirus17_10</name>
</gene>
<evidence type="ECO:0000313" key="2">
    <source>
        <dbReference type="EMBL" id="AYV78534.1"/>
    </source>
</evidence>
<keyword evidence="1" id="KW-1133">Transmembrane helix</keyword>
<reference evidence="2" key="1">
    <citation type="submission" date="2018-10" db="EMBL/GenBank/DDBJ databases">
        <title>Hidden diversity of soil giant viruses.</title>
        <authorList>
            <person name="Schulz F."/>
            <person name="Alteio L."/>
            <person name="Goudeau D."/>
            <person name="Ryan E.M."/>
            <person name="Malmstrom R.R."/>
            <person name="Blanchard J."/>
            <person name="Woyke T."/>
        </authorList>
    </citation>
    <scope>NUCLEOTIDE SEQUENCE</scope>
    <source>
        <strain evidence="2">EDV1</strain>
    </source>
</reference>
<name>A0A3G4ZW02_9VIRU</name>
<dbReference type="EMBL" id="MK072082">
    <property type="protein sequence ID" value="AYV78534.1"/>
    <property type="molecule type" value="Genomic_DNA"/>
</dbReference>
<organism evidence="2">
    <name type="scientific">Edafosvirus sp</name>
    <dbReference type="NCBI Taxonomy" id="2487765"/>
    <lineage>
        <taxon>Viruses</taxon>
        <taxon>Varidnaviria</taxon>
        <taxon>Bamfordvirae</taxon>
        <taxon>Nucleocytoviricota</taxon>
        <taxon>Megaviricetes</taxon>
        <taxon>Imitervirales</taxon>
        <taxon>Mimiviridae</taxon>
        <taxon>Klosneuvirinae</taxon>
    </lineage>
</organism>
<evidence type="ECO:0000256" key="1">
    <source>
        <dbReference type="SAM" id="Phobius"/>
    </source>
</evidence>
<proteinExistence type="predicted"/>
<protein>
    <submittedName>
        <fullName evidence="2">Uncharacterized protein</fullName>
    </submittedName>
</protein>
<sequence>MESFWIVIIVAVIIIYIIVSSYNRYEHLKPNLKLSCPDLTYCGWLCYGDPTIHRDCIDEDVRSCSEHAILACGGAGKVEDSCDRWDADDWVKDCAKYA</sequence>
<accession>A0A3G4ZW02</accession>
<feature type="transmembrane region" description="Helical" evidence="1">
    <location>
        <begin position="6"/>
        <end position="25"/>
    </location>
</feature>
<keyword evidence="1" id="KW-0472">Membrane</keyword>
<keyword evidence="1" id="KW-0812">Transmembrane</keyword>